<reference evidence="2 3" key="1">
    <citation type="submission" date="2015-09" db="EMBL/GenBank/DDBJ databases">
        <authorList>
            <consortium name="Swine Surveillance"/>
        </authorList>
    </citation>
    <scope>NUCLEOTIDE SEQUENCE [LARGE SCALE GENOMIC DNA]</scope>
    <source>
        <strain evidence="2 3">CECT 7688</strain>
    </source>
</reference>
<protein>
    <recommendedName>
        <fullName evidence="4">DUF2065 domain-containing protein</fullName>
    </recommendedName>
</protein>
<gene>
    <name evidence="2" type="ORF">SHM7688_01714</name>
</gene>
<keyword evidence="1" id="KW-1133">Transmembrane helix</keyword>
<dbReference type="InterPro" id="IPR019201">
    <property type="entry name" value="DUF2065"/>
</dbReference>
<feature type="transmembrane region" description="Helical" evidence="1">
    <location>
        <begin position="45"/>
        <end position="64"/>
    </location>
</feature>
<evidence type="ECO:0008006" key="4">
    <source>
        <dbReference type="Google" id="ProtNLM"/>
    </source>
</evidence>
<proteinExistence type="predicted"/>
<keyword evidence="1" id="KW-0472">Membrane</keyword>
<evidence type="ECO:0000256" key="1">
    <source>
        <dbReference type="SAM" id="Phobius"/>
    </source>
</evidence>
<dbReference type="Proteomes" id="UP000054823">
    <property type="component" value="Unassembled WGS sequence"/>
</dbReference>
<dbReference type="EMBL" id="CYPW01000017">
    <property type="protein sequence ID" value="CUH52268.1"/>
    <property type="molecule type" value="Genomic_DNA"/>
</dbReference>
<sequence>MVETALLALGLVLIVEGLVYALAPSLVEELLAMLRAIPEQQRRLVGLAALAFGLLVVWIAKALGA</sequence>
<evidence type="ECO:0000313" key="3">
    <source>
        <dbReference type="Proteomes" id="UP000054823"/>
    </source>
</evidence>
<keyword evidence="3" id="KW-1185">Reference proteome</keyword>
<name>A0A0N7LS04_9RHOB</name>
<keyword evidence="1" id="KW-0812">Transmembrane</keyword>
<evidence type="ECO:0000313" key="2">
    <source>
        <dbReference type="EMBL" id="CUH52268.1"/>
    </source>
</evidence>
<accession>A0A0N7LS04</accession>
<dbReference type="Pfam" id="PF09838">
    <property type="entry name" value="DUF2065"/>
    <property type="match status" value="1"/>
</dbReference>
<dbReference type="AlphaFoldDB" id="A0A0N7LS04"/>
<dbReference type="RefSeq" id="WP_058239496.1">
    <property type="nucleotide sequence ID" value="NZ_CYPW01000017.1"/>
</dbReference>
<dbReference type="STRING" id="321267.SHM7688_01714"/>
<organism evidence="2 3">
    <name type="scientific">Shimia marina</name>
    <dbReference type="NCBI Taxonomy" id="321267"/>
    <lineage>
        <taxon>Bacteria</taxon>
        <taxon>Pseudomonadati</taxon>
        <taxon>Pseudomonadota</taxon>
        <taxon>Alphaproteobacteria</taxon>
        <taxon>Rhodobacterales</taxon>
        <taxon>Roseobacteraceae</taxon>
    </lineage>
</organism>